<evidence type="ECO:0000256" key="1">
    <source>
        <dbReference type="SAM" id="Phobius"/>
    </source>
</evidence>
<evidence type="ECO:0000313" key="3">
    <source>
        <dbReference type="Proteomes" id="UP000199245"/>
    </source>
</evidence>
<accession>A0A1G7FTS0</accession>
<sequence length="55" mass="6219">MSEHLPITDGARPRWRGLVTTVMLILISVMIVRDILVRRWTGTPPSPPDTTLQSH</sequence>
<dbReference type="Proteomes" id="UP000199245">
    <property type="component" value="Unassembled WGS sequence"/>
</dbReference>
<dbReference type="RefSeq" id="WP_162832417.1">
    <property type="nucleotide sequence ID" value="NZ_FMZW01000035.1"/>
</dbReference>
<keyword evidence="1" id="KW-0812">Transmembrane</keyword>
<keyword evidence="1" id="KW-0472">Membrane</keyword>
<keyword evidence="1" id="KW-1133">Transmembrane helix</keyword>
<dbReference type="EMBL" id="FMZW01000035">
    <property type="protein sequence ID" value="SDE79327.1"/>
    <property type="molecule type" value="Genomic_DNA"/>
</dbReference>
<dbReference type="AlphaFoldDB" id="A0A1G7FTS0"/>
<evidence type="ECO:0000313" key="2">
    <source>
        <dbReference type="EMBL" id="SDE79327.1"/>
    </source>
</evidence>
<feature type="transmembrane region" description="Helical" evidence="1">
    <location>
        <begin position="15"/>
        <end position="32"/>
    </location>
</feature>
<proteinExistence type="predicted"/>
<gene>
    <name evidence="2" type="ORF">SAMN05216337_103533</name>
</gene>
<organism evidence="2 3">
    <name type="scientific">Bradyrhizobium brasilense</name>
    <dbReference type="NCBI Taxonomy" id="1419277"/>
    <lineage>
        <taxon>Bacteria</taxon>
        <taxon>Pseudomonadati</taxon>
        <taxon>Pseudomonadota</taxon>
        <taxon>Alphaproteobacteria</taxon>
        <taxon>Hyphomicrobiales</taxon>
        <taxon>Nitrobacteraceae</taxon>
        <taxon>Bradyrhizobium</taxon>
    </lineage>
</organism>
<protein>
    <submittedName>
        <fullName evidence="2">Uncharacterized protein</fullName>
    </submittedName>
</protein>
<name>A0A1G7FTS0_9BRAD</name>
<reference evidence="2 3" key="1">
    <citation type="submission" date="2016-10" db="EMBL/GenBank/DDBJ databases">
        <authorList>
            <person name="de Groot N.N."/>
        </authorList>
    </citation>
    <scope>NUCLEOTIDE SEQUENCE [LARGE SCALE GENOMIC DNA]</scope>
    <source>
        <strain evidence="2 3">R5</strain>
    </source>
</reference>